<dbReference type="InterPro" id="IPR019734">
    <property type="entry name" value="TPR_rpt"/>
</dbReference>
<evidence type="ECO:0000313" key="4">
    <source>
        <dbReference type="Proteomes" id="UP001595912"/>
    </source>
</evidence>
<dbReference type="Gene3D" id="1.25.40.10">
    <property type="entry name" value="Tetratricopeptide repeat domain"/>
    <property type="match status" value="1"/>
</dbReference>
<sequence length="981" mass="98189">MSEVEGSRAFGALVRAHRRRLGLTQDELATKAGLSVRSIVKLEGGRIAVPRPPTVRLLAEVFGLTGTDAEDFRRTAAGVDTGSTAALPAPAAGRVPAQLPPDVSTFTGRAAQLAALDAMAAEAADQPTAVFVAVVTGPAGAGKTALAVRWAHHVRDRFPGGQLYVNLRGHDPAQPMTTTEALGRFLAALGVAVQDVPVDADERAARFRTEIADQRVLLLLDNASSAEQVRPLLPGTGSCTALVTSRDTLPGLVAVDGARRVEVDLLPPGDAEALLRRLIGPRARTEPGAVATLAEQCARLPLALRVAAELVVARAGATLADLVAELEDQRQRLALLAAGDDPRASVSAVLSWSVRHLPPGAARMFGLLGLHPGADFDAHSVASLTGDTPAQARAVLDQLARAHLVHRTAPGRYGMHDLLRAYAAEHTQHPADAPRGRLYDYYLTTAAAAIDLLFPTVTTGRPQPAAPPLSPAPGALSPAAAPPSDGAGLSEADGGAALRGVGAGSGAGAVLPEGGGGAGSLDGGAGLGPGAGSSGGHSGAVVGPGAGSSGGDGGAGSGVAAGVPDGGGGAALRGVGAGFGAGVALPEGGGRAAGAPDGGAGLGAGAGLSDGDSGAGYGADAALSDGGAGLGVGAGLPDGDPGSALRGRPFALAASGSLPVLVDGAAARSWLDSERVALLTIVAETATGGWPGHAVRLSAILLRYLAAGQPADAVAVHGHALDAALALEDRGGEADSRTALGAALLRLGRAEFAAGHLERAVVLHGDLGNLTGEARATINLGLVAAHLHQLPAAAGSFEAAVRLCQRAGDRVGEARALNNLGLVEERMGRYGPAGEHHRRALVLYQEVGNLLGEASALTDLGIVEHRLGRPEAAAEQHRQALALFLDGHDRIGEAWARNGLGEAARVLGDPAGALTHHAAALAAATVADARDQQARAHLGLSEAHAALHDLTVAGVHREQAIALYAELGMPEADELRAADPT</sequence>
<feature type="region of interest" description="Disordered" evidence="1">
    <location>
        <begin position="528"/>
        <end position="558"/>
    </location>
</feature>
<dbReference type="SUPFAM" id="SSF52540">
    <property type="entry name" value="P-loop containing nucleoside triphosphate hydrolases"/>
    <property type="match status" value="1"/>
</dbReference>
<dbReference type="EMBL" id="JBHSIU010000046">
    <property type="protein sequence ID" value="MFC5003164.1"/>
    <property type="molecule type" value="Genomic_DNA"/>
</dbReference>
<evidence type="ECO:0000256" key="1">
    <source>
        <dbReference type="SAM" id="MobiDB-lite"/>
    </source>
</evidence>
<proteinExistence type="predicted"/>
<dbReference type="InterPro" id="IPR011990">
    <property type="entry name" value="TPR-like_helical_dom_sf"/>
</dbReference>
<dbReference type="InterPro" id="IPR027417">
    <property type="entry name" value="P-loop_NTPase"/>
</dbReference>
<accession>A0ABV9W575</accession>
<dbReference type="Proteomes" id="UP001595912">
    <property type="component" value="Unassembled WGS sequence"/>
</dbReference>
<dbReference type="Gene3D" id="1.10.260.40">
    <property type="entry name" value="lambda repressor-like DNA-binding domains"/>
    <property type="match status" value="1"/>
</dbReference>
<feature type="region of interest" description="Disordered" evidence="1">
    <location>
        <begin position="460"/>
        <end position="493"/>
    </location>
</feature>
<dbReference type="SUPFAM" id="SSF47413">
    <property type="entry name" value="lambda repressor-like DNA-binding domains"/>
    <property type="match status" value="1"/>
</dbReference>
<evidence type="ECO:0000313" key="3">
    <source>
        <dbReference type="EMBL" id="MFC5003164.1"/>
    </source>
</evidence>
<dbReference type="PROSITE" id="PS50943">
    <property type="entry name" value="HTH_CROC1"/>
    <property type="match status" value="1"/>
</dbReference>
<dbReference type="Pfam" id="PF13424">
    <property type="entry name" value="TPR_12"/>
    <property type="match status" value="1"/>
</dbReference>
<name>A0ABV9W575_9ACTN</name>
<dbReference type="InterPro" id="IPR001387">
    <property type="entry name" value="Cro/C1-type_HTH"/>
</dbReference>
<dbReference type="PANTHER" id="PTHR47691">
    <property type="entry name" value="REGULATOR-RELATED"/>
    <property type="match status" value="1"/>
</dbReference>
<dbReference type="InterPro" id="IPR010982">
    <property type="entry name" value="Lambda_DNA-bd_dom_sf"/>
</dbReference>
<dbReference type="SMART" id="SM00530">
    <property type="entry name" value="HTH_XRE"/>
    <property type="match status" value="1"/>
</dbReference>
<keyword evidence="4" id="KW-1185">Reference proteome</keyword>
<gene>
    <name evidence="3" type="ORF">ACFPIJ_35700</name>
</gene>
<protein>
    <submittedName>
        <fullName evidence="3">Tetratricopeptide repeat protein</fullName>
    </submittedName>
</protein>
<dbReference type="RefSeq" id="WP_380121925.1">
    <property type="nucleotide sequence ID" value="NZ_JBHSIU010000046.1"/>
</dbReference>
<feature type="domain" description="HTH cro/C1-type" evidence="2">
    <location>
        <begin position="14"/>
        <end position="69"/>
    </location>
</feature>
<dbReference type="Pfam" id="PF13560">
    <property type="entry name" value="HTH_31"/>
    <property type="match status" value="1"/>
</dbReference>
<organism evidence="3 4">
    <name type="scientific">Dactylosporangium cerinum</name>
    <dbReference type="NCBI Taxonomy" id="1434730"/>
    <lineage>
        <taxon>Bacteria</taxon>
        <taxon>Bacillati</taxon>
        <taxon>Actinomycetota</taxon>
        <taxon>Actinomycetes</taxon>
        <taxon>Micromonosporales</taxon>
        <taxon>Micromonosporaceae</taxon>
        <taxon>Dactylosporangium</taxon>
    </lineage>
</organism>
<dbReference type="SMART" id="SM00382">
    <property type="entry name" value="AAA"/>
    <property type="match status" value="1"/>
</dbReference>
<dbReference type="Gene3D" id="3.40.50.300">
    <property type="entry name" value="P-loop containing nucleotide triphosphate hydrolases"/>
    <property type="match status" value="1"/>
</dbReference>
<reference evidence="4" key="1">
    <citation type="journal article" date="2019" name="Int. J. Syst. Evol. Microbiol.">
        <title>The Global Catalogue of Microorganisms (GCM) 10K type strain sequencing project: providing services to taxonomists for standard genome sequencing and annotation.</title>
        <authorList>
            <consortium name="The Broad Institute Genomics Platform"/>
            <consortium name="The Broad Institute Genome Sequencing Center for Infectious Disease"/>
            <person name="Wu L."/>
            <person name="Ma J."/>
        </authorList>
    </citation>
    <scope>NUCLEOTIDE SEQUENCE [LARGE SCALE GENOMIC DNA]</scope>
    <source>
        <strain evidence="4">CGMCC 4.7152</strain>
    </source>
</reference>
<comment type="caution">
    <text evidence="3">The sequence shown here is derived from an EMBL/GenBank/DDBJ whole genome shotgun (WGS) entry which is preliminary data.</text>
</comment>
<feature type="compositionally biased region" description="Low complexity" evidence="1">
    <location>
        <begin position="472"/>
        <end position="493"/>
    </location>
</feature>
<dbReference type="SMART" id="SM00028">
    <property type="entry name" value="TPR"/>
    <property type="match status" value="5"/>
</dbReference>
<dbReference type="CDD" id="cd00093">
    <property type="entry name" value="HTH_XRE"/>
    <property type="match status" value="1"/>
</dbReference>
<dbReference type="SUPFAM" id="SSF48452">
    <property type="entry name" value="TPR-like"/>
    <property type="match status" value="2"/>
</dbReference>
<evidence type="ECO:0000259" key="2">
    <source>
        <dbReference type="PROSITE" id="PS50943"/>
    </source>
</evidence>
<dbReference type="PANTHER" id="PTHR47691:SF3">
    <property type="entry name" value="HTH-TYPE TRANSCRIPTIONAL REGULATOR RV0890C-RELATED"/>
    <property type="match status" value="1"/>
</dbReference>
<dbReference type="InterPro" id="IPR003593">
    <property type="entry name" value="AAA+_ATPase"/>
</dbReference>
<dbReference type="PRINTS" id="PR00364">
    <property type="entry name" value="DISEASERSIST"/>
</dbReference>